<protein>
    <submittedName>
        <fullName evidence="1">Uncharacterized protein</fullName>
    </submittedName>
</protein>
<dbReference type="EMBL" id="CM056801">
    <property type="protein sequence ID" value="KAJ8708600.1"/>
    <property type="molecule type" value="Genomic_DNA"/>
</dbReference>
<keyword evidence="2" id="KW-1185">Reference proteome</keyword>
<dbReference type="Proteomes" id="UP001231649">
    <property type="component" value="Chromosome 25"/>
</dbReference>
<proteinExistence type="predicted"/>
<accession>A0ACC2Q5B4</accession>
<name>A0ACC2Q5B4_9NEOP</name>
<comment type="caution">
    <text evidence="1">The sequence shown here is derived from an EMBL/GenBank/DDBJ whole genome shotgun (WGS) entry which is preliminary data.</text>
</comment>
<organism evidence="1 2">
    <name type="scientific">Mythimna loreyi</name>
    <dbReference type="NCBI Taxonomy" id="667449"/>
    <lineage>
        <taxon>Eukaryota</taxon>
        <taxon>Metazoa</taxon>
        <taxon>Ecdysozoa</taxon>
        <taxon>Arthropoda</taxon>
        <taxon>Hexapoda</taxon>
        <taxon>Insecta</taxon>
        <taxon>Pterygota</taxon>
        <taxon>Neoptera</taxon>
        <taxon>Endopterygota</taxon>
        <taxon>Lepidoptera</taxon>
        <taxon>Glossata</taxon>
        <taxon>Ditrysia</taxon>
        <taxon>Noctuoidea</taxon>
        <taxon>Noctuidae</taxon>
        <taxon>Noctuinae</taxon>
        <taxon>Hadenini</taxon>
        <taxon>Mythimna</taxon>
    </lineage>
</organism>
<evidence type="ECO:0000313" key="1">
    <source>
        <dbReference type="EMBL" id="KAJ8708600.1"/>
    </source>
</evidence>
<evidence type="ECO:0000313" key="2">
    <source>
        <dbReference type="Proteomes" id="UP001231649"/>
    </source>
</evidence>
<sequence length="338" mass="37928">MLTEAFHERGLPIADFNGASQLSTMQSQAFADGRERVSTNDAFIQPIRYKRKNLTVKTKAEATKIFINEHKVAYGVKYIQDGKVHTAYAKKEVIVSAGSINSPKLLMLSGLGPKEHLSKLNITVKKDLAVGENLHDHVTFNGILIALPNKTSTRVSNEEVIQDLYDYKQMKVKHGPLASNGPNSAVAYIKTDPDLTAPDVQYQVGNIFLNEYIREPEIYDEINIFPTPFYDALLPRAMNVVPKSRGKLLLNPQNPHGKPLLYANYFGDPTDLIPIVKGVKFLLSLENTKAFKSLGAYFDRTPLKACKDYLWDVIATIRQKMALTPKPQPTWLIRQTDL</sequence>
<gene>
    <name evidence="1" type="ORF">PYW08_009982</name>
</gene>
<reference evidence="1" key="1">
    <citation type="submission" date="2023-03" db="EMBL/GenBank/DDBJ databases">
        <title>Chromosome-level genomes of two armyworms, Mythimna separata and Mythimna loreyi, provide insights into the biosynthesis and reception of sex pheromones.</title>
        <authorList>
            <person name="Zhao H."/>
        </authorList>
    </citation>
    <scope>NUCLEOTIDE SEQUENCE</scope>
    <source>
        <strain evidence="1">BeijingLab</strain>
    </source>
</reference>